<dbReference type="Proteomes" id="UP000800035">
    <property type="component" value="Unassembled WGS sequence"/>
</dbReference>
<evidence type="ECO:0000256" key="2">
    <source>
        <dbReference type="SAM" id="SignalP"/>
    </source>
</evidence>
<accession>A0A6A5TRF5</accession>
<dbReference type="PROSITE" id="PS51257">
    <property type="entry name" value="PROKAR_LIPOPROTEIN"/>
    <property type="match status" value="1"/>
</dbReference>
<evidence type="ECO:0000313" key="3">
    <source>
        <dbReference type="EMBL" id="KAF1954978.1"/>
    </source>
</evidence>
<keyword evidence="4" id="KW-1185">Reference proteome</keyword>
<proteinExistence type="predicted"/>
<feature type="compositionally biased region" description="Polar residues" evidence="1">
    <location>
        <begin position="49"/>
        <end position="65"/>
    </location>
</feature>
<organism evidence="3 4">
    <name type="scientific">Byssothecium circinans</name>
    <dbReference type="NCBI Taxonomy" id="147558"/>
    <lineage>
        <taxon>Eukaryota</taxon>
        <taxon>Fungi</taxon>
        <taxon>Dikarya</taxon>
        <taxon>Ascomycota</taxon>
        <taxon>Pezizomycotina</taxon>
        <taxon>Dothideomycetes</taxon>
        <taxon>Pleosporomycetidae</taxon>
        <taxon>Pleosporales</taxon>
        <taxon>Massarineae</taxon>
        <taxon>Massarinaceae</taxon>
        <taxon>Byssothecium</taxon>
    </lineage>
</organism>
<name>A0A6A5TRF5_9PLEO</name>
<reference evidence="3" key="1">
    <citation type="journal article" date="2020" name="Stud. Mycol.">
        <title>101 Dothideomycetes genomes: a test case for predicting lifestyles and emergence of pathogens.</title>
        <authorList>
            <person name="Haridas S."/>
            <person name="Albert R."/>
            <person name="Binder M."/>
            <person name="Bloem J."/>
            <person name="Labutti K."/>
            <person name="Salamov A."/>
            <person name="Andreopoulos B."/>
            <person name="Baker S."/>
            <person name="Barry K."/>
            <person name="Bills G."/>
            <person name="Bluhm B."/>
            <person name="Cannon C."/>
            <person name="Castanera R."/>
            <person name="Culley D."/>
            <person name="Daum C."/>
            <person name="Ezra D."/>
            <person name="Gonzalez J."/>
            <person name="Henrissat B."/>
            <person name="Kuo A."/>
            <person name="Liang C."/>
            <person name="Lipzen A."/>
            <person name="Lutzoni F."/>
            <person name="Magnuson J."/>
            <person name="Mondo S."/>
            <person name="Nolan M."/>
            <person name="Ohm R."/>
            <person name="Pangilinan J."/>
            <person name="Park H.-J."/>
            <person name="Ramirez L."/>
            <person name="Alfaro M."/>
            <person name="Sun H."/>
            <person name="Tritt A."/>
            <person name="Yoshinaga Y."/>
            <person name="Zwiers L.-H."/>
            <person name="Turgeon B."/>
            <person name="Goodwin S."/>
            <person name="Spatafora J."/>
            <person name="Crous P."/>
            <person name="Grigoriev I."/>
        </authorList>
    </citation>
    <scope>NUCLEOTIDE SEQUENCE</scope>
    <source>
        <strain evidence="3">CBS 675.92</strain>
    </source>
</reference>
<keyword evidence="2" id="KW-0732">Signal</keyword>
<evidence type="ECO:0000256" key="1">
    <source>
        <dbReference type="SAM" id="MobiDB-lite"/>
    </source>
</evidence>
<evidence type="ECO:0000313" key="4">
    <source>
        <dbReference type="Proteomes" id="UP000800035"/>
    </source>
</evidence>
<protein>
    <submittedName>
        <fullName evidence="3">Uncharacterized protein</fullName>
    </submittedName>
</protein>
<feature type="signal peptide" evidence="2">
    <location>
        <begin position="1"/>
        <end position="24"/>
    </location>
</feature>
<feature type="region of interest" description="Disordered" evidence="1">
    <location>
        <begin position="28"/>
        <end position="65"/>
    </location>
</feature>
<sequence length="145" mass="15927">MAARFVFFVLYLTIACAGTAETSASDAEQNVDGSNVTNNPLQLIEEPKSNPSVVSQPLTSNGNIQQSDTQIPTALLQPQQPEEKISLVDLINGRFMDAEEALFNYLPFDDHARQRQVSRDVKQAIDSSQDMDMSPVMIDGEITGH</sequence>
<dbReference type="EMBL" id="ML976996">
    <property type="protein sequence ID" value="KAF1954978.1"/>
    <property type="molecule type" value="Genomic_DNA"/>
</dbReference>
<gene>
    <name evidence="3" type="ORF">CC80DRAFT_549698</name>
</gene>
<dbReference type="AlphaFoldDB" id="A0A6A5TRF5"/>
<feature type="chain" id="PRO_5025554177" evidence="2">
    <location>
        <begin position="25"/>
        <end position="145"/>
    </location>
</feature>
<feature type="compositionally biased region" description="Polar residues" evidence="1">
    <location>
        <begin position="28"/>
        <end position="41"/>
    </location>
</feature>